<protein>
    <submittedName>
        <fullName evidence="6">Uncharacterized protein</fullName>
    </submittedName>
</protein>
<proteinExistence type="predicted"/>
<dbReference type="GO" id="GO:1990281">
    <property type="term" value="C:efflux pump complex"/>
    <property type="evidence" value="ECO:0007669"/>
    <property type="project" value="TreeGrafter"/>
</dbReference>
<keyword evidence="3" id="KW-1133">Transmembrane helix</keyword>
<evidence type="ECO:0000313" key="6">
    <source>
        <dbReference type="EMBL" id="SUZ82310.1"/>
    </source>
</evidence>
<dbReference type="NCBIfam" id="TIGR01730">
    <property type="entry name" value="RND_mfp"/>
    <property type="match status" value="1"/>
</dbReference>
<dbReference type="InterPro" id="IPR006143">
    <property type="entry name" value="RND_pump_MFP"/>
</dbReference>
<sequence length="463" mass="50295">MKALKKLLATTFKLVIFIGVIGGGYYAYQRYTTEIEEEELGELPTVIAAVRDITVSVSATGILQPVKIVEIKSKASGEILEMPVEMGDFLEAGALIAQIDTRILDQELKQVGADYESAEIRLQIAQRQFVRAEALHAEDLISENDFETSKQNFTSAESQFIRAEASLELARERLEDTTVTAPISGTIIAKTVEQGQIIASSTNNVSGGTVLIQMADLSELEIRTLVDEIDIGNVKAGLRIESMVEAFANLNFEGEVMKIEPQAVVQQSVTTFPVLSRIDNSGGLLLPGMNADVSIIIKERSNVLTVSNEAVRSPEDAREVIQLLGLDAPVDVLQSSLVTSLENPTQPASSSMRKPGDLANGNSDNGYADSREIVTKAQSAGDISGDNDSRQEPAVVFVFDIDGRFHAREIVTGVRDWETSEVLAGLEEGEELVLLPSTSLLRSQQDIRDRFARQNTVVSLPGQ</sequence>
<evidence type="ECO:0000259" key="5">
    <source>
        <dbReference type="Pfam" id="PF25954"/>
    </source>
</evidence>
<name>A0A381QT76_9ZZZZ</name>
<dbReference type="SUPFAM" id="SSF111369">
    <property type="entry name" value="HlyD-like secretion proteins"/>
    <property type="match status" value="1"/>
</dbReference>
<evidence type="ECO:0000256" key="3">
    <source>
        <dbReference type="SAM" id="Phobius"/>
    </source>
</evidence>
<dbReference type="Gene3D" id="2.40.50.100">
    <property type="match status" value="1"/>
</dbReference>
<accession>A0A381QT76</accession>
<feature type="region of interest" description="Disordered" evidence="2">
    <location>
        <begin position="340"/>
        <end position="368"/>
    </location>
</feature>
<reference evidence="6" key="1">
    <citation type="submission" date="2018-05" db="EMBL/GenBank/DDBJ databases">
        <authorList>
            <person name="Lanie J.A."/>
            <person name="Ng W.-L."/>
            <person name="Kazmierczak K.M."/>
            <person name="Andrzejewski T.M."/>
            <person name="Davidsen T.M."/>
            <person name="Wayne K.J."/>
            <person name="Tettelin H."/>
            <person name="Glass J.I."/>
            <person name="Rusch D."/>
            <person name="Podicherti R."/>
            <person name="Tsui H.-C.T."/>
            <person name="Winkler M.E."/>
        </authorList>
    </citation>
    <scope>NUCLEOTIDE SEQUENCE</scope>
</reference>
<evidence type="ECO:0000259" key="4">
    <source>
        <dbReference type="Pfam" id="PF25917"/>
    </source>
</evidence>
<keyword evidence="1" id="KW-0175">Coiled coil</keyword>
<evidence type="ECO:0000256" key="1">
    <source>
        <dbReference type="SAM" id="Coils"/>
    </source>
</evidence>
<gene>
    <name evidence="6" type="ORF">METZ01_LOCUS35164</name>
</gene>
<dbReference type="Gene3D" id="2.40.420.20">
    <property type="match status" value="1"/>
</dbReference>
<dbReference type="PANTHER" id="PTHR30469:SF33">
    <property type="entry name" value="SLR1207 PROTEIN"/>
    <property type="match status" value="1"/>
</dbReference>
<dbReference type="InterPro" id="IPR058792">
    <property type="entry name" value="Beta-barrel_RND_2"/>
</dbReference>
<feature type="coiled-coil region" evidence="1">
    <location>
        <begin position="108"/>
        <end position="135"/>
    </location>
</feature>
<dbReference type="Pfam" id="PF25954">
    <property type="entry name" value="Beta-barrel_RND_2"/>
    <property type="match status" value="1"/>
</dbReference>
<dbReference type="Gene3D" id="2.40.30.170">
    <property type="match status" value="1"/>
</dbReference>
<evidence type="ECO:0000256" key="2">
    <source>
        <dbReference type="SAM" id="MobiDB-lite"/>
    </source>
</evidence>
<feature type="compositionally biased region" description="Polar residues" evidence="2">
    <location>
        <begin position="340"/>
        <end position="352"/>
    </location>
</feature>
<organism evidence="6">
    <name type="scientific">marine metagenome</name>
    <dbReference type="NCBI Taxonomy" id="408172"/>
    <lineage>
        <taxon>unclassified sequences</taxon>
        <taxon>metagenomes</taxon>
        <taxon>ecological metagenomes</taxon>
    </lineage>
</organism>
<dbReference type="Pfam" id="PF25917">
    <property type="entry name" value="BSH_RND"/>
    <property type="match status" value="1"/>
</dbReference>
<dbReference type="AlphaFoldDB" id="A0A381QT76"/>
<dbReference type="EMBL" id="UINC01001501">
    <property type="protein sequence ID" value="SUZ82310.1"/>
    <property type="molecule type" value="Genomic_DNA"/>
</dbReference>
<feature type="transmembrane region" description="Helical" evidence="3">
    <location>
        <begin position="7"/>
        <end position="28"/>
    </location>
</feature>
<dbReference type="InterPro" id="IPR058625">
    <property type="entry name" value="MdtA-like_BSH"/>
</dbReference>
<feature type="domain" description="CusB-like beta-barrel" evidence="5">
    <location>
        <begin position="226"/>
        <end position="295"/>
    </location>
</feature>
<dbReference type="GO" id="GO:0015562">
    <property type="term" value="F:efflux transmembrane transporter activity"/>
    <property type="evidence" value="ECO:0007669"/>
    <property type="project" value="TreeGrafter"/>
</dbReference>
<feature type="domain" description="Multidrug resistance protein MdtA-like barrel-sandwich hybrid" evidence="4">
    <location>
        <begin position="68"/>
        <end position="203"/>
    </location>
</feature>
<dbReference type="PANTHER" id="PTHR30469">
    <property type="entry name" value="MULTIDRUG RESISTANCE PROTEIN MDTA"/>
    <property type="match status" value="1"/>
</dbReference>
<keyword evidence="3" id="KW-0812">Transmembrane</keyword>
<dbReference type="Gene3D" id="1.10.287.470">
    <property type="entry name" value="Helix hairpin bin"/>
    <property type="match status" value="1"/>
</dbReference>
<keyword evidence="3" id="KW-0472">Membrane</keyword>